<evidence type="ECO:0000256" key="9">
    <source>
        <dbReference type="ARBA" id="ARBA00022833"/>
    </source>
</evidence>
<dbReference type="Proteomes" id="UP000185511">
    <property type="component" value="Chromosome"/>
</dbReference>
<dbReference type="GO" id="GO:0008270">
    <property type="term" value="F:zinc ion binding"/>
    <property type="evidence" value="ECO:0007669"/>
    <property type="project" value="UniProtKB-KW"/>
</dbReference>
<dbReference type="Gene3D" id="3.40.50.300">
    <property type="entry name" value="P-loop containing nucleotide triphosphate hydrolases"/>
    <property type="match status" value="2"/>
</dbReference>
<dbReference type="InterPro" id="IPR003593">
    <property type="entry name" value="AAA+_ATPase"/>
</dbReference>
<dbReference type="PANTHER" id="PTHR43152">
    <property type="entry name" value="UVRABC SYSTEM PROTEIN A"/>
    <property type="match status" value="1"/>
</dbReference>
<feature type="region of interest" description="Disordered" evidence="18">
    <location>
        <begin position="481"/>
        <end position="501"/>
    </location>
</feature>
<dbReference type="AlphaFoldDB" id="A0AAC9PTD8"/>
<evidence type="ECO:0000256" key="5">
    <source>
        <dbReference type="ARBA" id="ARBA00022741"/>
    </source>
</evidence>
<comment type="subcellular location">
    <subcellularLocation>
        <location evidence="1">Cytoplasm</location>
    </subcellularLocation>
</comment>
<evidence type="ECO:0000256" key="11">
    <source>
        <dbReference type="ARBA" id="ARBA00022881"/>
    </source>
</evidence>
<organism evidence="20 21">
    <name type="scientific">Actinoalloteichus fjordicus</name>
    <dbReference type="NCBI Taxonomy" id="1612552"/>
    <lineage>
        <taxon>Bacteria</taxon>
        <taxon>Bacillati</taxon>
        <taxon>Actinomycetota</taxon>
        <taxon>Actinomycetes</taxon>
        <taxon>Pseudonocardiales</taxon>
        <taxon>Pseudonocardiaceae</taxon>
        <taxon>Actinoalloteichus</taxon>
    </lineage>
</organism>
<reference evidence="21" key="1">
    <citation type="submission" date="2016-06" db="EMBL/GenBank/DDBJ databases">
        <title>Complete genome sequence of Actinoalloteichus fjordicus DSM 46855 (=ADI127-17), type strain of the new species Actinoalloteichus fjordicus.</title>
        <authorList>
            <person name="Ruckert C."/>
            <person name="Nouioui I."/>
            <person name="Willmese J."/>
            <person name="van Wezel G."/>
            <person name="Klenk H.-P."/>
            <person name="Kalinowski J."/>
            <person name="Zotchev S.B."/>
        </authorList>
    </citation>
    <scope>NUCLEOTIDE SEQUENCE [LARGE SCALE GENOMIC DNA]</scope>
    <source>
        <strain evidence="21">ADI127-7</strain>
    </source>
</reference>
<keyword evidence="2" id="KW-0963">Cytoplasm</keyword>
<evidence type="ECO:0000256" key="16">
    <source>
        <dbReference type="ARBA" id="ARBA00039316"/>
    </source>
</evidence>
<dbReference type="InterPro" id="IPR041552">
    <property type="entry name" value="UvrA_DNA-bd"/>
</dbReference>
<evidence type="ECO:0000256" key="1">
    <source>
        <dbReference type="ARBA" id="ARBA00004496"/>
    </source>
</evidence>
<dbReference type="Pfam" id="PF17755">
    <property type="entry name" value="UvrA_DNA-bind"/>
    <property type="match status" value="1"/>
</dbReference>
<dbReference type="InterPro" id="IPR003439">
    <property type="entry name" value="ABC_transporter-like_ATP-bd"/>
</dbReference>
<proteinExistence type="inferred from homology"/>
<dbReference type="InterPro" id="IPR004602">
    <property type="entry name" value="UvrA"/>
</dbReference>
<evidence type="ECO:0000256" key="15">
    <source>
        <dbReference type="ARBA" id="ARBA00038000"/>
    </source>
</evidence>
<dbReference type="SMART" id="SM00382">
    <property type="entry name" value="AAA"/>
    <property type="match status" value="2"/>
</dbReference>
<comment type="similarity">
    <text evidence="15">Belongs to the ABC transporter superfamily. UvrA family.</text>
</comment>
<dbReference type="RefSeq" id="WP_075765032.1">
    <property type="nucleotide sequence ID" value="NZ_CP016076.1"/>
</dbReference>
<evidence type="ECO:0000256" key="8">
    <source>
        <dbReference type="ARBA" id="ARBA00022771"/>
    </source>
</evidence>
<dbReference type="GO" id="GO:0005524">
    <property type="term" value="F:ATP binding"/>
    <property type="evidence" value="ECO:0007669"/>
    <property type="project" value="UniProtKB-KW"/>
</dbReference>
<keyword evidence="5" id="KW-0547">Nucleotide-binding</keyword>
<evidence type="ECO:0000256" key="17">
    <source>
        <dbReference type="ARBA" id="ARBA00042156"/>
    </source>
</evidence>
<dbReference type="KEGG" id="acad:UA74_18790"/>
<dbReference type="InterPro" id="IPR017871">
    <property type="entry name" value="ABC_transporter-like_CS"/>
</dbReference>
<keyword evidence="21" id="KW-1185">Reference proteome</keyword>
<keyword evidence="3" id="KW-0479">Metal-binding</keyword>
<dbReference type="NCBIfam" id="TIGR00630">
    <property type="entry name" value="uvra"/>
    <property type="match status" value="1"/>
</dbReference>
<dbReference type="Gene3D" id="1.20.1580.10">
    <property type="entry name" value="ABC transporter ATPase like domain"/>
    <property type="match status" value="2"/>
</dbReference>
<accession>A0AAC9PTD8</accession>
<keyword evidence="14" id="KW-0742">SOS response</keyword>
<keyword evidence="6" id="KW-0227">DNA damage</keyword>
<dbReference type="PROSITE" id="PS00211">
    <property type="entry name" value="ABC_TRANSPORTER_1"/>
    <property type="match status" value="2"/>
</dbReference>
<evidence type="ECO:0000256" key="6">
    <source>
        <dbReference type="ARBA" id="ARBA00022763"/>
    </source>
</evidence>
<dbReference type="GO" id="GO:0009432">
    <property type="term" value="P:SOS response"/>
    <property type="evidence" value="ECO:0007669"/>
    <property type="project" value="UniProtKB-KW"/>
</dbReference>
<dbReference type="PROSITE" id="PS50893">
    <property type="entry name" value="ABC_TRANSPORTER_2"/>
    <property type="match status" value="1"/>
</dbReference>
<keyword evidence="12" id="KW-0238">DNA-binding</keyword>
<keyword evidence="10" id="KW-0067">ATP-binding</keyword>
<feature type="domain" description="ABC transporter" evidence="19">
    <location>
        <begin position="503"/>
        <end position="825"/>
    </location>
</feature>
<evidence type="ECO:0000256" key="13">
    <source>
        <dbReference type="ARBA" id="ARBA00023204"/>
    </source>
</evidence>
<dbReference type="GO" id="GO:0004518">
    <property type="term" value="F:nuclease activity"/>
    <property type="evidence" value="ECO:0007669"/>
    <property type="project" value="UniProtKB-KW"/>
</dbReference>
<dbReference type="Gene3D" id="1.10.8.280">
    <property type="entry name" value="ABC transporter ATPase domain-like"/>
    <property type="match status" value="1"/>
</dbReference>
<evidence type="ECO:0000256" key="7">
    <source>
        <dbReference type="ARBA" id="ARBA00022769"/>
    </source>
</evidence>
<keyword evidence="4" id="KW-0677">Repeat</keyword>
<dbReference type="PANTHER" id="PTHR43152:SF2">
    <property type="entry name" value="DRUG RESISTANCE ABC TRANSPORTER"/>
    <property type="match status" value="1"/>
</dbReference>
<evidence type="ECO:0000256" key="14">
    <source>
        <dbReference type="ARBA" id="ARBA00023236"/>
    </source>
</evidence>
<dbReference type="FunFam" id="1.20.1580.10:FF:000001">
    <property type="entry name" value="UvrABC system protein A"/>
    <property type="match status" value="1"/>
</dbReference>
<dbReference type="GO" id="GO:0006289">
    <property type="term" value="P:nucleotide-excision repair"/>
    <property type="evidence" value="ECO:0007669"/>
    <property type="project" value="InterPro"/>
</dbReference>
<name>A0AAC9PTD8_9PSEU</name>
<keyword evidence="9" id="KW-0862">Zinc</keyword>
<sequence length="835" mass="88191">MTTVDSEAPAALVSAPALPDRLSVRGARVHNLRGVDLDLPHRSLIVFTGVSGSGKSSLAFDTIYAEAQRRQVQSMSSFARQFMNEMDKPDVDRLDGLCSVVAVDQRSSASRNPRSTVGTVTEVYDLMRVLWARVGRGHCTDCAAELVDQACPAGHDTPLPDLSGPAFSFNLPFGQCPACLGLGSTREVDPALVVPDEARSLDEGALAPWRTVPAERSAAADLVARAGRSTASPWRTLPAELRSALLHGVDGSGTTGAGPISGARFLGVLPWLERRRASAGEGTPDPAEPYLRTVACPGCGGSRLAPAQASVRVGGRGIAEACALPVTSALRFFARLEVADRDRRVIEQAVIEITDRLTFLTEVGLGYLTLDRPARTLSGGEAQRIRLAGQLGTRLFGLLYVLDEPTVGLHPEDTAALIATLRALRDVGNTLVVVEHDHQVIRAADRVVELGPAAGELGGRLMFTGTAEELLDDSDSLTGRFLRDPGGSTARPGGVPRVRRTPRPGREIVVRGARANNLRDVDVTLPLDMLVAVSGVSGAGKSTLVDEILCRAAERALGGDAPPPGDHDEVLGLGAIDRVIRVDQSPIGRSARSTPATYTGILDSVRKVFAQTDEARRRGFKPGRFSFNSPGGRCEDCSGDGTVRVEMGFLPDVFLPCDVCHGARFDAETLAVRHRGRSIADVLAMSVDDAAEFFADLGPVARPLRVLAEVGLGYLRLGQPGNTLSGGEAQRIKLANELQRRPGRHTLYLLDEPTTGLHSLDVARLTGVLHDLVAAGHSVVAVSHSMEVVAAADWVVDLGPGGGADGGLVVAEGSPEHVATGEGATARHLRGLLRV</sequence>
<gene>
    <name evidence="20" type="ORF">UA74_18790</name>
</gene>
<keyword evidence="13" id="KW-0234">DNA repair</keyword>
<evidence type="ECO:0000313" key="21">
    <source>
        <dbReference type="Proteomes" id="UP000185511"/>
    </source>
</evidence>
<evidence type="ECO:0000256" key="18">
    <source>
        <dbReference type="SAM" id="MobiDB-lite"/>
    </source>
</evidence>
<dbReference type="GO" id="GO:0005737">
    <property type="term" value="C:cytoplasm"/>
    <property type="evidence" value="ECO:0007669"/>
    <property type="project" value="UniProtKB-SubCell"/>
</dbReference>
<dbReference type="SUPFAM" id="SSF52540">
    <property type="entry name" value="P-loop containing nucleoside triphosphate hydrolases"/>
    <property type="match status" value="2"/>
</dbReference>
<evidence type="ECO:0000313" key="20">
    <source>
        <dbReference type="EMBL" id="APU15786.1"/>
    </source>
</evidence>
<evidence type="ECO:0000256" key="10">
    <source>
        <dbReference type="ARBA" id="ARBA00022840"/>
    </source>
</evidence>
<evidence type="ECO:0000256" key="2">
    <source>
        <dbReference type="ARBA" id="ARBA00022490"/>
    </source>
</evidence>
<evidence type="ECO:0000256" key="12">
    <source>
        <dbReference type="ARBA" id="ARBA00023125"/>
    </source>
</evidence>
<dbReference type="GO" id="GO:0009380">
    <property type="term" value="C:excinuclease repair complex"/>
    <property type="evidence" value="ECO:0007669"/>
    <property type="project" value="InterPro"/>
</dbReference>
<evidence type="ECO:0000256" key="3">
    <source>
        <dbReference type="ARBA" id="ARBA00022723"/>
    </source>
</evidence>
<evidence type="ECO:0000259" key="19">
    <source>
        <dbReference type="PROSITE" id="PS50893"/>
    </source>
</evidence>
<keyword evidence="11" id="KW-0267">Excision nuclease</keyword>
<protein>
    <recommendedName>
        <fullName evidence="16">UvrABC system protein A</fullName>
    </recommendedName>
    <alternativeName>
        <fullName evidence="17">Excinuclease ABC subunit A</fullName>
    </alternativeName>
</protein>
<keyword evidence="7" id="KW-0228">DNA excision</keyword>
<evidence type="ECO:0000256" key="4">
    <source>
        <dbReference type="ARBA" id="ARBA00022737"/>
    </source>
</evidence>
<dbReference type="GO" id="GO:0003677">
    <property type="term" value="F:DNA binding"/>
    <property type="evidence" value="ECO:0007669"/>
    <property type="project" value="UniProtKB-KW"/>
</dbReference>
<keyword evidence="8" id="KW-0863">Zinc-finger</keyword>
<dbReference type="GO" id="GO:0016887">
    <property type="term" value="F:ATP hydrolysis activity"/>
    <property type="evidence" value="ECO:0007669"/>
    <property type="project" value="InterPro"/>
</dbReference>
<dbReference type="InterPro" id="IPR027417">
    <property type="entry name" value="P-loop_NTPase"/>
</dbReference>
<dbReference type="EMBL" id="CP016076">
    <property type="protein sequence ID" value="APU15786.1"/>
    <property type="molecule type" value="Genomic_DNA"/>
</dbReference>